<proteinExistence type="predicted"/>
<keyword evidence="1" id="KW-0175">Coiled coil</keyword>
<gene>
    <name evidence="4" type="ORF">PGLA2088_LOCUS15546</name>
</gene>
<evidence type="ECO:0000313" key="4">
    <source>
        <dbReference type="EMBL" id="CAE8664359.1"/>
    </source>
</evidence>
<feature type="coiled-coil region" evidence="1">
    <location>
        <begin position="533"/>
        <end position="567"/>
    </location>
</feature>
<comment type="caution">
    <text evidence="4">The sequence shown here is derived from an EMBL/GenBank/DDBJ whole genome shotgun (WGS) entry which is preliminary data.</text>
</comment>
<dbReference type="Pfam" id="PF01302">
    <property type="entry name" value="CAP_GLY"/>
    <property type="match status" value="1"/>
</dbReference>
<dbReference type="InterPro" id="IPR000938">
    <property type="entry name" value="CAP-Gly_domain"/>
</dbReference>
<dbReference type="PANTHER" id="PTHR18916">
    <property type="entry name" value="DYNACTIN 1-RELATED MICROTUBULE-BINDING"/>
    <property type="match status" value="1"/>
</dbReference>
<feature type="compositionally biased region" description="Low complexity" evidence="2">
    <location>
        <begin position="386"/>
        <end position="412"/>
    </location>
</feature>
<evidence type="ECO:0000256" key="2">
    <source>
        <dbReference type="SAM" id="MobiDB-lite"/>
    </source>
</evidence>
<feature type="domain" description="CAP-Gly" evidence="3">
    <location>
        <begin position="30"/>
        <end position="72"/>
    </location>
</feature>
<protein>
    <recommendedName>
        <fullName evidence="3">CAP-Gly domain-containing protein</fullName>
    </recommendedName>
</protein>
<dbReference type="PROSITE" id="PS50245">
    <property type="entry name" value="CAP_GLY_2"/>
    <property type="match status" value="1"/>
</dbReference>
<feature type="non-terminal residue" evidence="4">
    <location>
        <position position="1"/>
    </location>
</feature>
<evidence type="ECO:0000313" key="5">
    <source>
        <dbReference type="Proteomes" id="UP000626109"/>
    </source>
</evidence>
<dbReference type="Proteomes" id="UP000626109">
    <property type="component" value="Unassembled WGS sequence"/>
</dbReference>
<name>A0A813J159_POLGL</name>
<dbReference type="SMART" id="SM01052">
    <property type="entry name" value="CAP_GLY"/>
    <property type="match status" value="1"/>
</dbReference>
<feature type="coiled-coil region" evidence="1">
    <location>
        <begin position="1085"/>
        <end position="1126"/>
    </location>
</feature>
<feature type="coiled-coil region" evidence="1">
    <location>
        <begin position="659"/>
        <end position="708"/>
    </location>
</feature>
<reference evidence="4" key="1">
    <citation type="submission" date="2021-02" db="EMBL/GenBank/DDBJ databases">
        <authorList>
            <person name="Dougan E. K."/>
            <person name="Rhodes N."/>
            <person name="Thang M."/>
            <person name="Chan C."/>
        </authorList>
    </citation>
    <scope>NUCLEOTIDE SEQUENCE</scope>
</reference>
<feature type="compositionally biased region" description="Basic and acidic residues" evidence="2">
    <location>
        <begin position="372"/>
        <end position="385"/>
    </location>
</feature>
<dbReference type="EMBL" id="CAJNNW010019304">
    <property type="protein sequence ID" value="CAE8664359.1"/>
    <property type="molecule type" value="Genomic_DNA"/>
</dbReference>
<organism evidence="4 5">
    <name type="scientific">Polarella glacialis</name>
    <name type="common">Dinoflagellate</name>
    <dbReference type="NCBI Taxonomy" id="89957"/>
    <lineage>
        <taxon>Eukaryota</taxon>
        <taxon>Sar</taxon>
        <taxon>Alveolata</taxon>
        <taxon>Dinophyceae</taxon>
        <taxon>Suessiales</taxon>
        <taxon>Suessiaceae</taxon>
        <taxon>Polarella</taxon>
    </lineage>
</organism>
<dbReference type="SUPFAM" id="SSF74924">
    <property type="entry name" value="Cap-Gly domain"/>
    <property type="match status" value="1"/>
</dbReference>
<accession>A0A813J159</accession>
<feature type="coiled-coil region" evidence="1">
    <location>
        <begin position="1165"/>
        <end position="1199"/>
    </location>
</feature>
<feature type="region of interest" description="Disordered" evidence="2">
    <location>
        <begin position="222"/>
        <end position="420"/>
    </location>
</feature>
<dbReference type="PROSITE" id="PS00845">
    <property type="entry name" value="CAP_GLY_1"/>
    <property type="match status" value="1"/>
</dbReference>
<feature type="region of interest" description="Disordered" evidence="2">
    <location>
        <begin position="178"/>
        <end position="203"/>
    </location>
</feature>
<dbReference type="InterPro" id="IPR036859">
    <property type="entry name" value="CAP-Gly_dom_sf"/>
</dbReference>
<evidence type="ECO:0000259" key="3">
    <source>
        <dbReference type="PROSITE" id="PS50245"/>
    </source>
</evidence>
<feature type="region of interest" description="Disordered" evidence="2">
    <location>
        <begin position="1319"/>
        <end position="1338"/>
    </location>
</feature>
<evidence type="ECO:0000256" key="1">
    <source>
        <dbReference type="SAM" id="Coils"/>
    </source>
</evidence>
<sequence length="1338" mass="142895">MQASAQGATPLFVNQRVAVAGRAGTVRFAGETQFAPGVWIGVELDEACGKNSGTVKDVEYFSCPPEHGIFVRPNNVLALDEDSAAGVQHFSAASVVPATSSQAPGFNDALREGPAAVAAASSVAELSATSAQAGASGASADPGTTNRISAIMPATATPGSAEMTPVAGSTDALKADATATVSATRSTPPDLAAAANQKPGSHVAELSSLITRSDTTGQILTKQPTETGIPSAAPKTPIPQAPEHQLTPAPAHVDPAQRSESIPSQPPTVGASPTTAPELEISAPVATPSTTPAQRVEAATPSRQEPHPEHSTLAEAPSQQEAVKEEVAAQTKSPSPDLPHSHAQASPAQPPELSRSSRTSVAADRSDDSEDSREGPEAETWECKKLAQSAESLEAAAQASEAKAKAEAAQAEAEAELRHLRDEALPQLRAQAELRQQEADSERRHLALLRQRRDAALADAKEAARALKEVELNAKNKVPQADAELPNEKSAAEKLRAAVKSRTGQLSVMSQIKARLQRSAKPLSRESDLQDKLQAAILTRMLAEEKLEELRLELAELELKIDEAADLRAKQVVGRLGDEGPGGRAAEYQEAIRVLHASSSQQVLDLERRIADLDRDSAVKLRHNSELLAHRQSNLQGRIADLETHAAELVSTHQAGNQLQELRNEIVLELRQELELREERCEKLGDLVQKLEKDKKELKLQVTAQSTEVASLLEVASQLTPSHTQDLGSAARTAGKVLQRLAEVDVASAKAQVVAYAACLPTKWAADADGTTENACKGAACLKLASARASAAGAAEKVLRQIQALALQATSDLGTFGPGDSAGRTPSWAERCKLSAAAWRCAATITTALDSGLWTAGANSESVSSASDDFDFQAACNVQDQRLRQLLAQSWPLTGDTRQVTMVLSDLEKHFLKAQALQASQLTLPRRAAAMTLRRLEVTISFGAAACEGDARSQLEGLCLRVRDLAARMADTSSCSEQDESVSTKLQLPGELLFKAANVFEAAWNSHDTEDGSLSALLSALNRDSGEVAAAVECLAKSLGLSRTDQGTRRRQLISNHVDASSRLATVPPSWSTCCVKVQQEVEAIFETQRQVAEAQGRLRDQQNTLALAEEQLGTAAKRRSVLQEELALVVSKHSKEHSLGFEEEKLRQEAKTLAAVQAALGRDLDSIRAKREAQERAHHEAKKQRDTLECDIDNLRRKPKELDGHATAQELAALRLARQKSARDLYAEQVSAMASLLPLPRAKVSAAEQPEKPLESCITKYVALRRGLLQEWCGTRLCRLSTTSSEPMEPTAEKMAKMQVSRIHELQLKFTELQAAAAPLADSGSPATANSRQREGA</sequence>
<dbReference type="Gene3D" id="2.30.30.190">
    <property type="entry name" value="CAP Gly-rich-like domain"/>
    <property type="match status" value="1"/>
</dbReference>